<dbReference type="GO" id="GO:0003723">
    <property type="term" value="F:RNA binding"/>
    <property type="evidence" value="ECO:0007669"/>
    <property type="project" value="UniProtKB-KW"/>
</dbReference>
<dbReference type="OrthoDB" id="6513042at2759"/>
<dbReference type="Pfam" id="PF05183">
    <property type="entry name" value="RdRP"/>
    <property type="match status" value="1"/>
</dbReference>
<evidence type="ECO:0000256" key="1">
    <source>
        <dbReference type="RuleBase" id="RU363098"/>
    </source>
</evidence>
<keyword evidence="1" id="KW-0808">Transferase</keyword>
<proteinExistence type="inferred from homology"/>
<dbReference type="PANTHER" id="PTHR23079:SF55">
    <property type="entry name" value="RNA-DIRECTED RNA POLYMERASE"/>
    <property type="match status" value="1"/>
</dbReference>
<comment type="catalytic activity">
    <reaction evidence="1">
        <text>RNA(n) + a ribonucleoside 5'-triphosphate = RNA(n+1) + diphosphate</text>
        <dbReference type="Rhea" id="RHEA:21248"/>
        <dbReference type="Rhea" id="RHEA-COMP:14527"/>
        <dbReference type="Rhea" id="RHEA-COMP:17342"/>
        <dbReference type="ChEBI" id="CHEBI:33019"/>
        <dbReference type="ChEBI" id="CHEBI:61557"/>
        <dbReference type="ChEBI" id="CHEBI:140395"/>
        <dbReference type="EC" id="2.7.7.48"/>
    </reaction>
</comment>
<protein>
    <recommendedName>
        <fullName evidence="1">RNA-dependent RNA polymerase</fullName>
        <ecNumber evidence="1">2.7.7.48</ecNumber>
    </recommendedName>
</protein>
<dbReference type="AlphaFoldDB" id="A0A5C2SGU6"/>
<feature type="domain" description="RDRP core" evidence="2">
    <location>
        <begin position="432"/>
        <end position="1028"/>
    </location>
</feature>
<dbReference type="STRING" id="1328759.A0A5C2SGU6"/>
<organism evidence="3 4">
    <name type="scientific">Lentinus tigrinus ALCF2SS1-6</name>
    <dbReference type="NCBI Taxonomy" id="1328759"/>
    <lineage>
        <taxon>Eukaryota</taxon>
        <taxon>Fungi</taxon>
        <taxon>Dikarya</taxon>
        <taxon>Basidiomycota</taxon>
        <taxon>Agaricomycotina</taxon>
        <taxon>Agaricomycetes</taxon>
        <taxon>Polyporales</taxon>
        <taxon>Polyporaceae</taxon>
        <taxon>Lentinus</taxon>
    </lineage>
</organism>
<evidence type="ECO:0000313" key="4">
    <source>
        <dbReference type="Proteomes" id="UP000313359"/>
    </source>
</evidence>
<evidence type="ECO:0000259" key="2">
    <source>
        <dbReference type="Pfam" id="PF05183"/>
    </source>
</evidence>
<keyword evidence="1" id="KW-0694">RNA-binding</keyword>
<dbReference type="Proteomes" id="UP000313359">
    <property type="component" value="Unassembled WGS sequence"/>
</dbReference>
<sequence>MEVHLSHIAFGTSPHRLKAELANILHAPPFLSPAAVPFNFEASLLPQKRRGGWRIAVLTLPTVELAQQLLFWYGSRPPQPPRRFLWLGTIVVHFEKSRREARTEVLERIRRLPYEDPWEAQAREQEAAQLQALLVNVSAIQFGWECLDNVYSVEWEKACAGHLRFDRDRREFIVKVPGGGLSDSRLMAIRVNQIAWVSASVHEPSGRPVLFFSLSHPPSFETESAFTQLGSTLGQSSNSAPQRQRWSAFDEDHEAVAPFTSLAIRLECASLSDLQTFRGFAGAAHISVSSYSCPVERRQLFSEDSRSRYDLWAKGLPWIVAFHLEALLRSWLVDMTEILTLRQSIDRVLRQHKRDYTAALLRDFAAQAKALYWYGPDQASPSNAAKNQPSYTAHTALELFLQVLDRFVYKPLDTSLTIGDTTAPFYCHHLIVTPSTMILEGPYPERSNRIMRTYHRNQDCFLRVSFQDENRLQFRFDRDLDGRSFIDRRVKRVLLDGITIAGAHFSFLAYSQSALKEHSVWFVKPFRHVDASGNTHIVDAAYIIGSLGNFRNLSYDPRLIYCPARYAARISQAFTATDESISMEVGQIIAARDIKDANGKYAFTDGVGSISPQLAQEIWKALRQRRRRGRQDRTYPRAYQIRFQGSKGMLSVDYNLSGRAILLRPSMIKFDAPHSLTVEIARAFDKPGTYYLNRPLIMLLEGLGVRYEVFQELQDYAVRDAKRSVESLEWSARLLETHGLGTSFRLMSAMLGLHKLGLEPLKRDVFWRQMMAFAVNHVLRELKHRARIPVPGLDSWTLVGVADVHGYLGEGEVFVCVDSPNEAELVYLEGPILVSRSPTIHPGDVQVVHAIGKPPSGSPFARESLRNTIVFSIRGERPLPSCLGGGDLDGDVYNVTTRSGLLPKKTFYPADYEPAPKKFVDHESTMEDVAEFVAEYINSDTLGIIAITWLIIADQSPLGILDPDCLELASLHSDAVDYPKSGQPVPLEHIPRLRFKVKPDWNAPETISKENTSYYPSTRAIGKLFRAIDLPAVQVVERAASFQRRHMPGTDHESQLAEVLDQMYADDEAEDDEAMAAVRDRVGEFVETSDYNDTTIAEIWELYNTYVSQLRAICADHTLSHSRSAMLTEEEAVVGTIVAKCSQPRKRKDLMSELREQTGALVGNVKGEIAGDDSVSSDESLRRAWTAYRLATLEGDIFGARSFSWIALGSIFDAIKEIEEEERTVSRRYVYSLTSE</sequence>
<dbReference type="InterPro" id="IPR007855">
    <property type="entry name" value="RDRP"/>
</dbReference>
<dbReference type="GO" id="GO:0031380">
    <property type="term" value="C:nuclear RNA-directed RNA polymerase complex"/>
    <property type="evidence" value="ECO:0007669"/>
    <property type="project" value="TreeGrafter"/>
</dbReference>
<keyword evidence="1" id="KW-0548">Nucleotidyltransferase</keyword>
<keyword evidence="1" id="KW-0696">RNA-directed RNA polymerase</keyword>
<reference evidence="3" key="1">
    <citation type="journal article" date="2018" name="Genome Biol. Evol.">
        <title>Genomics and development of Lentinus tigrinus, a white-rot wood-decaying mushroom with dimorphic fruiting bodies.</title>
        <authorList>
            <person name="Wu B."/>
            <person name="Xu Z."/>
            <person name="Knudson A."/>
            <person name="Carlson A."/>
            <person name="Chen N."/>
            <person name="Kovaka S."/>
            <person name="LaButti K."/>
            <person name="Lipzen A."/>
            <person name="Pennachio C."/>
            <person name="Riley R."/>
            <person name="Schakwitz W."/>
            <person name="Umezawa K."/>
            <person name="Ohm R.A."/>
            <person name="Grigoriev I.V."/>
            <person name="Nagy L.G."/>
            <person name="Gibbons J."/>
            <person name="Hibbett D."/>
        </authorList>
    </citation>
    <scope>NUCLEOTIDE SEQUENCE [LARGE SCALE GENOMIC DNA]</scope>
    <source>
        <strain evidence="3">ALCF2SS1-6</strain>
    </source>
</reference>
<dbReference type="EMBL" id="ML122257">
    <property type="protein sequence ID" value="RPD63035.1"/>
    <property type="molecule type" value="Genomic_DNA"/>
</dbReference>
<evidence type="ECO:0000313" key="3">
    <source>
        <dbReference type="EMBL" id="RPD63035.1"/>
    </source>
</evidence>
<name>A0A5C2SGU6_9APHY</name>
<keyword evidence="4" id="KW-1185">Reference proteome</keyword>
<dbReference type="GO" id="GO:0030422">
    <property type="term" value="P:siRNA processing"/>
    <property type="evidence" value="ECO:0007669"/>
    <property type="project" value="TreeGrafter"/>
</dbReference>
<comment type="similarity">
    <text evidence="1">Belongs to the RdRP family.</text>
</comment>
<dbReference type="InterPro" id="IPR057596">
    <property type="entry name" value="RDRP_core"/>
</dbReference>
<dbReference type="EC" id="2.7.7.48" evidence="1"/>
<dbReference type="PANTHER" id="PTHR23079">
    <property type="entry name" value="RNA-DEPENDENT RNA POLYMERASE"/>
    <property type="match status" value="1"/>
</dbReference>
<gene>
    <name evidence="3" type="ORF">L227DRAFT_584691</name>
</gene>
<dbReference type="GO" id="GO:0003968">
    <property type="term" value="F:RNA-directed RNA polymerase activity"/>
    <property type="evidence" value="ECO:0007669"/>
    <property type="project" value="UniProtKB-KW"/>
</dbReference>
<accession>A0A5C2SGU6</accession>